<dbReference type="AlphaFoldDB" id="A0ABD1HZL9"/>
<feature type="chain" id="PRO_5044816138" evidence="1">
    <location>
        <begin position="21"/>
        <end position="125"/>
    </location>
</feature>
<keyword evidence="1" id="KW-0732">Signal</keyword>
<comment type="caution">
    <text evidence="2">The sequence shown here is derived from an EMBL/GenBank/DDBJ whole genome shotgun (WGS) entry which is preliminary data.</text>
</comment>
<proteinExistence type="predicted"/>
<reference evidence="2 3" key="1">
    <citation type="submission" date="2024-06" db="EMBL/GenBank/DDBJ databases">
        <title>A chromosome level genome sequence of Diviner's sage (Salvia divinorum).</title>
        <authorList>
            <person name="Ford S.A."/>
            <person name="Ro D.-K."/>
            <person name="Ness R.W."/>
            <person name="Phillips M.A."/>
        </authorList>
    </citation>
    <scope>NUCLEOTIDE SEQUENCE [LARGE SCALE GENOMIC DNA]</scope>
    <source>
        <strain evidence="2">SAF-2024a</strain>
        <tissue evidence="2">Leaf</tissue>
    </source>
</reference>
<accession>A0ABD1HZL9</accession>
<keyword evidence="3" id="KW-1185">Reference proteome</keyword>
<feature type="signal peptide" evidence="1">
    <location>
        <begin position="1"/>
        <end position="20"/>
    </location>
</feature>
<evidence type="ECO:0000256" key="1">
    <source>
        <dbReference type="SAM" id="SignalP"/>
    </source>
</evidence>
<gene>
    <name evidence="2" type="ORF">AAHA92_04566</name>
</gene>
<dbReference type="Proteomes" id="UP001567538">
    <property type="component" value="Unassembled WGS sequence"/>
</dbReference>
<organism evidence="2 3">
    <name type="scientific">Salvia divinorum</name>
    <name type="common">Maria pastora</name>
    <name type="synonym">Diviner's sage</name>
    <dbReference type="NCBI Taxonomy" id="28513"/>
    <lineage>
        <taxon>Eukaryota</taxon>
        <taxon>Viridiplantae</taxon>
        <taxon>Streptophyta</taxon>
        <taxon>Embryophyta</taxon>
        <taxon>Tracheophyta</taxon>
        <taxon>Spermatophyta</taxon>
        <taxon>Magnoliopsida</taxon>
        <taxon>eudicotyledons</taxon>
        <taxon>Gunneridae</taxon>
        <taxon>Pentapetalae</taxon>
        <taxon>asterids</taxon>
        <taxon>lamiids</taxon>
        <taxon>Lamiales</taxon>
        <taxon>Lamiaceae</taxon>
        <taxon>Nepetoideae</taxon>
        <taxon>Mentheae</taxon>
        <taxon>Salviinae</taxon>
        <taxon>Salvia</taxon>
        <taxon>Salvia subgen. Calosphace</taxon>
    </lineage>
</organism>
<evidence type="ECO:0000313" key="2">
    <source>
        <dbReference type="EMBL" id="KAL1561930.1"/>
    </source>
</evidence>
<dbReference type="EMBL" id="JBEAFC010000003">
    <property type="protein sequence ID" value="KAL1561930.1"/>
    <property type="molecule type" value="Genomic_DNA"/>
</dbReference>
<sequence length="125" mass="14024">MIAILPQGLLALCMLSFLNSKRMLVMKDGQGAIGGEVTIHGFAALLVGFFTCSHHWSFCCLSPSRVSGVVIIKLCPDPQGWRQQNLAVETSPFSWKKIRKHTTLNRLQDSWMIKDGECLEVWFLS</sequence>
<name>A0ABD1HZL9_SALDI</name>
<protein>
    <submittedName>
        <fullName evidence="2">Uncharacterized protein</fullName>
    </submittedName>
</protein>
<evidence type="ECO:0000313" key="3">
    <source>
        <dbReference type="Proteomes" id="UP001567538"/>
    </source>
</evidence>